<organism evidence="2 3">
    <name type="scientific">Filobasidium floriforme</name>
    <dbReference type="NCBI Taxonomy" id="5210"/>
    <lineage>
        <taxon>Eukaryota</taxon>
        <taxon>Fungi</taxon>
        <taxon>Dikarya</taxon>
        <taxon>Basidiomycota</taxon>
        <taxon>Agaricomycotina</taxon>
        <taxon>Tremellomycetes</taxon>
        <taxon>Filobasidiales</taxon>
        <taxon>Filobasidiaceae</taxon>
        <taxon>Filobasidium</taxon>
    </lineage>
</organism>
<proteinExistence type="predicted"/>
<protein>
    <submittedName>
        <fullName evidence="2">Uncharacterized protein</fullName>
    </submittedName>
</protein>
<accession>A0A8K0JEB9</accession>
<evidence type="ECO:0000313" key="3">
    <source>
        <dbReference type="Proteomes" id="UP000812966"/>
    </source>
</evidence>
<keyword evidence="1" id="KW-0732">Signal</keyword>
<gene>
    <name evidence="2" type="ORF">FFLO_06715</name>
</gene>
<evidence type="ECO:0000313" key="2">
    <source>
        <dbReference type="EMBL" id="KAG7527653.1"/>
    </source>
</evidence>
<reference evidence="2" key="1">
    <citation type="submission" date="2020-04" db="EMBL/GenBank/DDBJ databases">
        <title>Analysis of mating type loci in Filobasidium floriforme.</title>
        <authorList>
            <person name="Nowrousian M."/>
        </authorList>
    </citation>
    <scope>NUCLEOTIDE SEQUENCE</scope>
    <source>
        <strain evidence="2">CBS 6242</strain>
    </source>
</reference>
<feature type="chain" id="PRO_5035476773" evidence="1">
    <location>
        <begin position="24"/>
        <end position="155"/>
    </location>
</feature>
<dbReference type="Proteomes" id="UP000812966">
    <property type="component" value="Unassembled WGS sequence"/>
</dbReference>
<dbReference type="AlphaFoldDB" id="A0A8K0JEB9"/>
<keyword evidence="3" id="KW-1185">Reference proteome</keyword>
<name>A0A8K0JEB9_9TREE</name>
<evidence type="ECO:0000256" key="1">
    <source>
        <dbReference type="SAM" id="SignalP"/>
    </source>
</evidence>
<comment type="caution">
    <text evidence="2">The sequence shown here is derived from an EMBL/GenBank/DDBJ whole genome shotgun (WGS) entry which is preliminary data.</text>
</comment>
<sequence>MFSSQSFFTGLLALLSLSQTVSSFAYQPPANTDDSRLVQNETYTFRFIGVSNGTFSLETSLPRSGDIGPTTNEEVIETNITAIGPGPAQYYNWTHTVTEPLGSNLTVSLKESTGEGANIKYLVVEENQENSGLGHPTASLWIIGASALVISASTI</sequence>
<feature type="signal peptide" evidence="1">
    <location>
        <begin position="1"/>
        <end position="23"/>
    </location>
</feature>
<dbReference type="EMBL" id="JABELV010000249">
    <property type="protein sequence ID" value="KAG7527653.1"/>
    <property type="molecule type" value="Genomic_DNA"/>
</dbReference>